<protein>
    <submittedName>
        <fullName evidence="1">10280_t:CDS:1</fullName>
    </submittedName>
</protein>
<proteinExistence type="predicted"/>
<accession>A0ACA9QFV4</accession>
<gene>
    <name evidence="1" type="ORF">SPELUC_LOCUS14367</name>
</gene>
<feature type="non-terminal residue" evidence="1">
    <location>
        <position position="1"/>
    </location>
</feature>
<keyword evidence="2" id="KW-1185">Reference proteome</keyword>
<dbReference type="EMBL" id="CAJVPW010041912">
    <property type="protein sequence ID" value="CAG8749233.1"/>
    <property type="molecule type" value="Genomic_DNA"/>
</dbReference>
<evidence type="ECO:0000313" key="2">
    <source>
        <dbReference type="Proteomes" id="UP000789366"/>
    </source>
</evidence>
<evidence type="ECO:0000313" key="1">
    <source>
        <dbReference type="EMBL" id="CAG8749233.1"/>
    </source>
</evidence>
<sequence length="149" mass="17580">KIFKLIKNAIIKLENRNTTLADCYFALIGLGNSIHKISKEIHKQFYQYAIKIFNSRYKEYKFDEYLLAYFLHPDYKGASIQKNQFLKIATSASNIWQQIVKIPKIATQLKNYKHSKQKSEDILITQFREFYLNQNPFNVSFLSNIDSAL</sequence>
<feature type="non-terminal residue" evidence="1">
    <location>
        <position position="149"/>
    </location>
</feature>
<dbReference type="Proteomes" id="UP000789366">
    <property type="component" value="Unassembled WGS sequence"/>
</dbReference>
<reference evidence="1" key="1">
    <citation type="submission" date="2021-06" db="EMBL/GenBank/DDBJ databases">
        <authorList>
            <person name="Kallberg Y."/>
            <person name="Tangrot J."/>
            <person name="Rosling A."/>
        </authorList>
    </citation>
    <scope>NUCLEOTIDE SEQUENCE</scope>
    <source>
        <strain evidence="1">28 12/20/2015</strain>
    </source>
</reference>
<name>A0ACA9QFV4_9GLOM</name>
<organism evidence="1 2">
    <name type="scientific">Cetraspora pellucida</name>
    <dbReference type="NCBI Taxonomy" id="1433469"/>
    <lineage>
        <taxon>Eukaryota</taxon>
        <taxon>Fungi</taxon>
        <taxon>Fungi incertae sedis</taxon>
        <taxon>Mucoromycota</taxon>
        <taxon>Glomeromycotina</taxon>
        <taxon>Glomeromycetes</taxon>
        <taxon>Diversisporales</taxon>
        <taxon>Gigasporaceae</taxon>
        <taxon>Cetraspora</taxon>
    </lineage>
</organism>
<comment type="caution">
    <text evidence="1">The sequence shown here is derived from an EMBL/GenBank/DDBJ whole genome shotgun (WGS) entry which is preliminary data.</text>
</comment>